<dbReference type="RefSeq" id="WP_139148619.1">
    <property type="nucleotide sequence ID" value="NZ_CP043420.1"/>
</dbReference>
<dbReference type="SUPFAM" id="SSF56214">
    <property type="entry name" value="4'-phosphopantetheinyl transferase"/>
    <property type="match status" value="1"/>
</dbReference>
<feature type="domain" description="4'-phosphopantetheinyl transferase" evidence="14">
    <location>
        <begin position="127"/>
        <end position="199"/>
    </location>
</feature>
<dbReference type="EMBL" id="CP043420">
    <property type="protein sequence ID" value="QEL10633.1"/>
    <property type="molecule type" value="Genomic_DNA"/>
</dbReference>
<evidence type="ECO:0000313" key="16">
    <source>
        <dbReference type="EMBL" id="QEL10633.1"/>
    </source>
</evidence>
<feature type="binding site" evidence="12">
    <location>
        <position position="175"/>
    </location>
    <ligand>
        <name>CoA</name>
        <dbReference type="ChEBI" id="CHEBI:57287"/>
    </ligand>
</feature>
<keyword evidence="7" id="KW-0259">Enterobactin biosynthesis</keyword>
<evidence type="ECO:0000256" key="10">
    <source>
        <dbReference type="ARBA" id="ARBA00049176"/>
    </source>
</evidence>
<dbReference type="InterPro" id="IPR041354">
    <property type="entry name" value="4PPT_N"/>
</dbReference>
<dbReference type="Proteomes" id="UP000322553">
    <property type="component" value="Chromosome"/>
</dbReference>
<dbReference type="Pfam" id="PF01648">
    <property type="entry name" value="ACPS"/>
    <property type="match status" value="1"/>
</dbReference>
<feature type="binding site" evidence="12">
    <location>
        <begin position="107"/>
        <end position="108"/>
    </location>
    <ligand>
        <name>CoA</name>
        <dbReference type="ChEBI" id="CHEBI:57287"/>
    </ligand>
</feature>
<evidence type="ECO:0000256" key="2">
    <source>
        <dbReference type="ARBA" id="ARBA00004993"/>
    </source>
</evidence>
<dbReference type="PANTHER" id="PTHR38096:SF1">
    <property type="entry name" value="ENTEROBACTIN SYNTHASE COMPONENT D"/>
    <property type="match status" value="1"/>
</dbReference>
<evidence type="ECO:0000256" key="12">
    <source>
        <dbReference type="PIRSR" id="PIRSR603542-1"/>
    </source>
</evidence>
<evidence type="ECO:0000256" key="6">
    <source>
        <dbReference type="ARBA" id="ARBA00022679"/>
    </source>
</evidence>
<evidence type="ECO:0000256" key="7">
    <source>
        <dbReference type="ARBA" id="ARBA00023191"/>
    </source>
</evidence>
<dbReference type="GO" id="GO:0009239">
    <property type="term" value="P:enterobactin biosynthetic process"/>
    <property type="evidence" value="ECO:0007669"/>
    <property type="project" value="UniProtKB-UniPathway"/>
</dbReference>
<evidence type="ECO:0000256" key="9">
    <source>
        <dbReference type="ARBA" id="ARBA00031996"/>
    </source>
</evidence>
<dbReference type="KEGG" id="kuy:FY550_05465"/>
<keyword evidence="6 16" id="KW-0808">Transferase</keyword>
<dbReference type="PANTHER" id="PTHR38096">
    <property type="entry name" value="ENTEROBACTIN SYNTHASE COMPONENT D"/>
    <property type="match status" value="1"/>
</dbReference>
<feature type="domain" description="4'-phosphopantetheinyl transferase N-terminal" evidence="15">
    <location>
        <begin position="54"/>
        <end position="118"/>
    </location>
</feature>
<evidence type="ECO:0000256" key="4">
    <source>
        <dbReference type="ARBA" id="ARBA00011503"/>
    </source>
</evidence>
<feature type="binding site" evidence="12">
    <location>
        <position position="71"/>
    </location>
    <ligand>
        <name>CoA</name>
        <dbReference type="ChEBI" id="CHEBI:57287"/>
    </ligand>
</feature>
<comment type="pathway">
    <text evidence="2">Siderophore biosynthesis; enterobactin biosynthesis.</text>
</comment>
<keyword evidence="13" id="KW-0460">Magnesium</keyword>
<comment type="catalytic activity">
    <reaction evidence="10">
        <text>apo-[aryl-carrier protein] + CoA = holo-[aryl-carrier protein] + adenosine 3',5'-bisphosphate + H(+)</text>
        <dbReference type="Rhea" id="RHEA:48404"/>
        <dbReference type="Rhea" id="RHEA-COMP:15903"/>
        <dbReference type="Rhea" id="RHEA-COMP:17557"/>
        <dbReference type="ChEBI" id="CHEBI:15378"/>
        <dbReference type="ChEBI" id="CHEBI:29999"/>
        <dbReference type="ChEBI" id="CHEBI:57287"/>
        <dbReference type="ChEBI" id="CHEBI:58343"/>
        <dbReference type="ChEBI" id="CHEBI:64479"/>
    </reaction>
</comment>
<proteinExistence type="inferred from homology"/>
<accession>A0A5C0ZZ19</accession>
<evidence type="ECO:0000259" key="15">
    <source>
        <dbReference type="Pfam" id="PF17837"/>
    </source>
</evidence>
<evidence type="ECO:0000313" key="17">
    <source>
        <dbReference type="Proteomes" id="UP000322553"/>
    </source>
</evidence>
<reference evidence="16 17" key="1">
    <citation type="submission" date="2019-08" db="EMBL/GenBank/DDBJ databases">
        <title>Complete genome sequence of Kushneria sp. YCWA18, a halophilic phosphate-solubilizing bacterium isolated from Daqiao saltern in China.</title>
        <authorList>
            <person name="Du G.-X."/>
            <person name="Qu L.-Y."/>
        </authorList>
    </citation>
    <scope>NUCLEOTIDE SEQUENCE [LARGE SCALE GENOMIC DNA]</scope>
    <source>
        <strain evidence="16 17">YCWA18</strain>
    </source>
</reference>
<gene>
    <name evidence="16" type="ORF">FY550_05465</name>
</gene>
<comment type="function">
    <text evidence="1">Involved in the biosynthesis of the siderophore enterobactin (enterochelin), which is a macrocyclic trimeric lactone of N-(2,3-dihydroxybenzoyl)-serine. The serine trilactone serves as a scaffolding for the three catechol functionalities that provide hexadentate coordination for the tightly ligated iron(2+) atoms. Plays an essential role in the assembly of the enterobactin by catalyzing the transfer of the 4'-phosphopantetheine (Ppant) moiety from coenzyme A to the apo-domains of both EntB (ArCP domain) and EntF (PCP domain) to yield their holo-forms which make them competent for the activation of 2,3-dihydroxybenzoate (DHB) and L-serine, respectively.</text>
</comment>
<sequence length="251" mass="28064">MHTSPDAPVFMTPPMPAWPFLPASTPAPWLFISRFDPAQFCETAWHQADVERPATLEHAATKRRAEYLAGRYCARQALLALGLEASALLPLADRQPQWPSEACGSITHSHGLAAALVASRHHWRGAGIDTERWLDFTRAERIAPAVLTSREREALHSIPPGDRARCVTLTFSLKESLFKALYPLTGTRFYFHDAELEPETLPRLLEQRGRCLLELRRSLSDAWPAGARLEGDFAELEERAITFIGVAHNAH</sequence>
<keyword evidence="13" id="KW-0479">Metal-binding</keyword>
<dbReference type="UniPathway" id="UPA00017"/>
<evidence type="ECO:0000256" key="3">
    <source>
        <dbReference type="ARBA" id="ARBA00008342"/>
    </source>
</evidence>
<feature type="binding site" evidence="12">
    <location>
        <position position="179"/>
    </location>
    <ligand>
        <name>CoA</name>
        <dbReference type="ChEBI" id="CHEBI:57287"/>
    </ligand>
</feature>
<feature type="binding site" evidence="12">
    <location>
        <position position="129"/>
    </location>
    <ligand>
        <name>CoA</name>
        <dbReference type="ChEBI" id="CHEBI:57287"/>
    </ligand>
</feature>
<evidence type="ECO:0000256" key="11">
    <source>
        <dbReference type="ARBA" id="ARBA00049191"/>
    </source>
</evidence>
<dbReference type="InterPro" id="IPR003542">
    <property type="entry name" value="Enbac_synth_compD-like"/>
</dbReference>
<evidence type="ECO:0000256" key="1">
    <source>
        <dbReference type="ARBA" id="ARBA00003937"/>
    </source>
</evidence>
<dbReference type="AlphaFoldDB" id="A0A5C0ZZ19"/>
<evidence type="ECO:0000256" key="5">
    <source>
        <dbReference type="ARBA" id="ARBA00019087"/>
    </source>
</evidence>
<dbReference type="GO" id="GO:0005886">
    <property type="term" value="C:plasma membrane"/>
    <property type="evidence" value="ECO:0007669"/>
    <property type="project" value="TreeGrafter"/>
</dbReference>
<comment type="subunit">
    <text evidence="4">EntB, EntD, EntE, and EntF form a multienzyme complex called enterobactin synthase.</text>
</comment>
<keyword evidence="17" id="KW-1185">Reference proteome</keyword>
<organism evidence="16 17">
    <name type="scientific">Kushneria phosphatilytica</name>
    <dbReference type="NCBI Taxonomy" id="657387"/>
    <lineage>
        <taxon>Bacteria</taxon>
        <taxon>Pseudomonadati</taxon>
        <taxon>Pseudomonadota</taxon>
        <taxon>Gammaproteobacteria</taxon>
        <taxon>Oceanospirillales</taxon>
        <taxon>Halomonadaceae</taxon>
        <taxon>Kushneria</taxon>
    </lineage>
</organism>
<dbReference type="InterPro" id="IPR037143">
    <property type="entry name" value="4-PPantetheinyl_Trfase_dom_sf"/>
</dbReference>
<dbReference type="Gene3D" id="3.90.470.20">
    <property type="entry name" value="4'-phosphopantetheinyl transferase domain"/>
    <property type="match status" value="1"/>
</dbReference>
<feature type="binding site" evidence="13">
    <location>
        <position position="129"/>
    </location>
    <ligand>
        <name>Mg(2+)</name>
        <dbReference type="ChEBI" id="CHEBI:18420"/>
    </ligand>
</feature>
<comment type="similarity">
    <text evidence="3">Belongs to the P-Pant transferase superfamily. EntD family.</text>
</comment>
<dbReference type="Pfam" id="PF17837">
    <property type="entry name" value="4PPT_N"/>
    <property type="match status" value="1"/>
</dbReference>
<feature type="binding site" evidence="13">
    <location>
        <position position="131"/>
    </location>
    <ligand>
        <name>Mg(2+)</name>
        <dbReference type="ChEBI" id="CHEBI:18420"/>
    </ligand>
</feature>
<dbReference type="InterPro" id="IPR008278">
    <property type="entry name" value="4-PPantetheinyl_Trfase_dom"/>
</dbReference>
<name>A0A5C0ZZ19_9GAMM</name>
<evidence type="ECO:0000256" key="13">
    <source>
        <dbReference type="PIRSR" id="PIRSR603542-2"/>
    </source>
</evidence>
<comment type="catalytic activity">
    <reaction evidence="11">
        <text>apo-[peptidyl-carrier protein] + CoA = holo-[peptidyl-carrier protein] + adenosine 3',5'-bisphosphate + H(+)</text>
        <dbReference type="Rhea" id="RHEA:46228"/>
        <dbReference type="Rhea" id="RHEA-COMP:11479"/>
        <dbReference type="Rhea" id="RHEA-COMP:11480"/>
        <dbReference type="ChEBI" id="CHEBI:15378"/>
        <dbReference type="ChEBI" id="CHEBI:29999"/>
        <dbReference type="ChEBI" id="CHEBI:57287"/>
        <dbReference type="ChEBI" id="CHEBI:58343"/>
        <dbReference type="ChEBI" id="CHEBI:64479"/>
    </reaction>
</comment>
<dbReference type="GO" id="GO:0000287">
    <property type="term" value="F:magnesium ion binding"/>
    <property type="evidence" value="ECO:0007669"/>
    <property type="project" value="InterPro"/>
</dbReference>
<dbReference type="GO" id="GO:0009366">
    <property type="term" value="C:enterobactin synthetase complex"/>
    <property type="evidence" value="ECO:0007669"/>
    <property type="project" value="InterPro"/>
</dbReference>
<dbReference type="PRINTS" id="PR01399">
    <property type="entry name" value="ENTSNTHTASED"/>
</dbReference>
<comment type="cofactor">
    <cofactor evidence="13">
        <name>Mg(2+)</name>
        <dbReference type="ChEBI" id="CHEBI:18420"/>
    </cofactor>
</comment>
<protein>
    <recommendedName>
        <fullName evidence="5">Enterobactin synthase component D</fullName>
    </recommendedName>
    <alternativeName>
        <fullName evidence="8">4'-phosphopantetheinyl transferase EntD</fullName>
    </alternativeName>
    <alternativeName>
        <fullName evidence="9">Enterochelin synthase D</fullName>
    </alternativeName>
</protein>
<dbReference type="GO" id="GO:0008897">
    <property type="term" value="F:holo-[acyl-carrier-protein] synthase activity"/>
    <property type="evidence" value="ECO:0007669"/>
    <property type="project" value="InterPro"/>
</dbReference>
<evidence type="ECO:0000256" key="8">
    <source>
        <dbReference type="ARBA" id="ARBA00029894"/>
    </source>
</evidence>
<evidence type="ECO:0000259" key="14">
    <source>
        <dbReference type="Pfam" id="PF01648"/>
    </source>
</evidence>
<feature type="binding site" evidence="12">
    <location>
        <position position="63"/>
    </location>
    <ligand>
        <name>CoA</name>
        <dbReference type="ChEBI" id="CHEBI:57287"/>
    </ligand>
</feature>
<dbReference type="OrthoDB" id="8210607at2"/>